<dbReference type="InterPro" id="IPR000682">
    <property type="entry name" value="PCMT"/>
</dbReference>
<accession>A0A4V1A229</accession>
<dbReference type="EMBL" id="CP031395">
    <property type="protein sequence ID" value="QBK04609.1"/>
    <property type="molecule type" value="Genomic_DNA"/>
</dbReference>
<dbReference type="GO" id="GO:0004719">
    <property type="term" value="F:protein-L-isoaspartate (D-aspartate) O-methyltransferase activity"/>
    <property type="evidence" value="ECO:0007669"/>
    <property type="project" value="InterPro"/>
</dbReference>
<dbReference type="Gene3D" id="3.40.50.150">
    <property type="entry name" value="Vaccinia Virus protein VP39"/>
    <property type="match status" value="1"/>
</dbReference>
<dbReference type="AlphaFoldDB" id="A0A4V1A229"/>
<evidence type="ECO:0000313" key="8">
    <source>
        <dbReference type="EMBL" id="QBK04609.1"/>
    </source>
</evidence>
<dbReference type="PANTHER" id="PTHR11579">
    <property type="entry name" value="PROTEIN-L-ISOASPARTATE O-METHYLTRANSFERASE"/>
    <property type="match status" value="1"/>
</dbReference>
<evidence type="ECO:0000256" key="6">
    <source>
        <dbReference type="ARBA" id="ARBA00030757"/>
    </source>
</evidence>
<dbReference type="RefSeq" id="WP_131278868.1">
    <property type="nucleotide sequence ID" value="NZ_CP031395.1"/>
</dbReference>
<dbReference type="PANTHER" id="PTHR11579:SF18">
    <property type="entry name" value="PROTEIN-L-ISOASPARTATE O-METHYLTRANSFERASE"/>
    <property type="match status" value="1"/>
</dbReference>
<dbReference type="InterPro" id="IPR020598">
    <property type="entry name" value="rRNA_Ade_methylase_Trfase_N"/>
</dbReference>
<sequence>MNTLVNTEKARFNMIEQQIRPWNVLDADVLALLSEIKREDFVPAGLRALAFTDTELPLKSGEDAPVMLAPRVQARIVQDVATRPTDKVLLVGAGSGYLAALLAKRAKQVIALEIDAELAALARANLQKAGITNAQVQQADGSQGAPAEAPFDVIVLAGSVAAVPAGLLAQLALGGRLFAIVGEAGAPMMRATLITRVQDQSYQSHPSWDTVAPRLRNFPEAARFHF</sequence>
<dbReference type="Proteomes" id="UP000292939">
    <property type="component" value="Chromosome"/>
</dbReference>
<feature type="domain" description="Ribosomal RNA adenine methylase transferase N-terminal" evidence="7">
    <location>
        <begin position="72"/>
        <end position="219"/>
    </location>
</feature>
<keyword evidence="4 8" id="KW-0808">Transferase</keyword>
<dbReference type="SUPFAM" id="SSF53335">
    <property type="entry name" value="S-adenosyl-L-methionine-dependent methyltransferases"/>
    <property type="match status" value="1"/>
</dbReference>
<evidence type="ECO:0000313" key="9">
    <source>
        <dbReference type="Proteomes" id="UP000292939"/>
    </source>
</evidence>
<comment type="similarity">
    <text evidence="1">Belongs to the methyltransferase superfamily. L-isoaspartyl/D-aspartyl protein methyltransferase family.</text>
</comment>
<dbReference type="SMART" id="SM00650">
    <property type="entry name" value="rADc"/>
    <property type="match status" value="1"/>
</dbReference>
<organism evidence="8 9">
    <name type="scientific">Hylemonella gracilis</name>
    <dbReference type="NCBI Taxonomy" id="80880"/>
    <lineage>
        <taxon>Bacteria</taxon>
        <taxon>Pseudomonadati</taxon>
        <taxon>Pseudomonadota</taxon>
        <taxon>Betaproteobacteria</taxon>
        <taxon>Burkholderiales</taxon>
        <taxon>Comamonadaceae</taxon>
        <taxon>Hylemonella</taxon>
    </lineage>
</organism>
<gene>
    <name evidence="8" type="ORF">DW355_07285</name>
</gene>
<evidence type="ECO:0000256" key="2">
    <source>
        <dbReference type="ARBA" id="ARBA00013346"/>
    </source>
</evidence>
<reference evidence="8 9" key="1">
    <citation type="submission" date="2018-07" db="EMBL/GenBank/DDBJ databases">
        <title>Exploring interactions and the metabolic potential of the ultra-small soil bacteria Hylemonella gracilis.</title>
        <authorList>
            <person name="Tyc O."/>
            <person name="Kulkarni P."/>
            <person name="Gawehns F."/>
            <person name="Hundscheid M."/>
            <person name="Zweers H."/>
            <person name="Garbeva P."/>
        </authorList>
    </citation>
    <scope>NUCLEOTIDE SEQUENCE [LARGE SCALE GENOMIC DNA]</scope>
    <source>
        <strain evidence="8 9">NS1</strain>
    </source>
</reference>
<evidence type="ECO:0000256" key="5">
    <source>
        <dbReference type="ARBA" id="ARBA00022691"/>
    </source>
</evidence>
<evidence type="ECO:0000256" key="3">
    <source>
        <dbReference type="ARBA" id="ARBA00022603"/>
    </source>
</evidence>
<dbReference type="InterPro" id="IPR029063">
    <property type="entry name" value="SAM-dependent_MTases_sf"/>
</dbReference>
<name>A0A4V1A229_9BURK</name>
<dbReference type="GO" id="GO:0005737">
    <property type="term" value="C:cytoplasm"/>
    <property type="evidence" value="ECO:0007669"/>
    <property type="project" value="TreeGrafter"/>
</dbReference>
<dbReference type="CDD" id="cd02440">
    <property type="entry name" value="AdoMet_MTases"/>
    <property type="match status" value="1"/>
</dbReference>
<keyword evidence="3 8" id="KW-0489">Methyltransferase</keyword>
<keyword evidence="5" id="KW-0949">S-adenosyl-L-methionine</keyword>
<evidence type="ECO:0000259" key="7">
    <source>
        <dbReference type="SMART" id="SM00650"/>
    </source>
</evidence>
<proteinExistence type="inferred from homology"/>
<protein>
    <recommendedName>
        <fullName evidence="2">Protein-L-isoaspartate O-methyltransferase</fullName>
    </recommendedName>
    <alternativeName>
        <fullName evidence="6">Protein L-isoaspartyl methyltransferase</fullName>
    </alternativeName>
</protein>
<dbReference type="Pfam" id="PF01135">
    <property type="entry name" value="PCMT"/>
    <property type="match status" value="1"/>
</dbReference>
<dbReference type="GO" id="GO:0000179">
    <property type="term" value="F:rRNA (adenine-N6,N6-)-dimethyltransferase activity"/>
    <property type="evidence" value="ECO:0007669"/>
    <property type="project" value="InterPro"/>
</dbReference>
<dbReference type="KEGG" id="hgr:DW355_07285"/>
<dbReference type="OrthoDB" id="9810066at2"/>
<evidence type="ECO:0000256" key="4">
    <source>
        <dbReference type="ARBA" id="ARBA00022679"/>
    </source>
</evidence>
<evidence type="ECO:0000256" key="1">
    <source>
        <dbReference type="ARBA" id="ARBA00005369"/>
    </source>
</evidence>